<keyword evidence="4" id="KW-1185">Reference proteome</keyword>
<reference evidence="3 4" key="1">
    <citation type="submission" date="2015-08" db="EMBL/GenBank/DDBJ databases">
        <title>Next Generation Sequencing and Analysis of the Genome of Puccinia sorghi L Schw, the Causal Agent of Maize Common Rust.</title>
        <authorList>
            <person name="Rochi L."/>
            <person name="Burguener G."/>
            <person name="Darino M."/>
            <person name="Turjanski A."/>
            <person name="Kreff E."/>
            <person name="Dieguez M.J."/>
            <person name="Sacco F."/>
        </authorList>
    </citation>
    <scope>NUCLEOTIDE SEQUENCE [LARGE SCALE GENOMIC DNA]</scope>
    <source>
        <strain evidence="3 4">RO10H11247</strain>
    </source>
</reference>
<feature type="region of interest" description="Disordered" evidence="1">
    <location>
        <begin position="1"/>
        <end position="129"/>
    </location>
</feature>
<evidence type="ECO:0000256" key="2">
    <source>
        <dbReference type="SAM" id="Phobius"/>
    </source>
</evidence>
<feature type="compositionally biased region" description="Low complexity" evidence="1">
    <location>
        <begin position="97"/>
        <end position="111"/>
    </location>
</feature>
<protein>
    <submittedName>
        <fullName evidence="3">Uncharacterized protein</fullName>
    </submittedName>
</protein>
<organism evidence="3 4">
    <name type="scientific">Puccinia sorghi</name>
    <dbReference type="NCBI Taxonomy" id="27349"/>
    <lineage>
        <taxon>Eukaryota</taxon>
        <taxon>Fungi</taxon>
        <taxon>Dikarya</taxon>
        <taxon>Basidiomycota</taxon>
        <taxon>Pucciniomycotina</taxon>
        <taxon>Pucciniomycetes</taxon>
        <taxon>Pucciniales</taxon>
        <taxon>Pucciniaceae</taxon>
        <taxon>Puccinia</taxon>
    </lineage>
</organism>
<gene>
    <name evidence="3" type="ORF">VP01_1237g7</name>
</gene>
<dbReference type="VEuPathDB" id="FungiDB:VP01_1237g7"/>
<feature type="compositionally biased region" description="Basic and acidic residues" evidence="1">
    <location>
        <begin position="116"/>
        <end position="129"/>
    </location>
</feature>
<proteinExistence type="predicted"/>
<dbReference type="OrthoDB" id="2503360at2759"/>
<feature type="transmembrane region" description="Helical" evidence="2">
    <location>
        <begin position="161"/>
        <end position="179"/>
    </location>
</feature>
<keyword evidence="2" id="KW-0472">Membrane</keyword>
<accession>A0A0L6VR63</accession>
<comment type="caution">
    <text evidence="3">The sequence shown here is derived from an EMBL/GenBank/DDBJ whole genome shotgun (WGS) entry which is preliminary data.</text>
</comment>
<name>A0A0L6VR63_9BASI</name>
<sequence length="251" mass="26802">MNSTHYYSGHSSEHDGGAYGRDGAPAQNFMSAVAPAHRQHSTQRPNIAPSERPLPPMDRLSPSDCGHRAPAAHSPKNPFVSPLDPQISPPKAAFLEPSSPTSHSSDSHFSPGLIHGKSEKPASRDDFYHPGARWKDLERAKQQESSTWLQKQSKAGSKFKIVTWIAILAALAILGGLMTKHFIKKSAPASPPASLKWANGASEVPTFGANNTATAVPVDKAKPAKADADSSNNLGISTQSINTKRHLVALD</sequence>
<keyword evidence="2" id="KW-1133">Transmembrane helix</keyword>
<evidence type="ECO:0000256" key="1">
    <source>
        <dbReference type="SAM" id="MobiDB-lite"/>
    </source>
</evidence>
<dbReference type="EMBL" id="LAVV01002643">
    <property type="protein sequence ID" value="KNZ62680.1"/>
    <property type="molecule type" value="Genomic_DNA"/>
</dbReference>
<dbReference type="AlphaFoldDB" id="A0A0L6VR63"/>
<dbReference type="Proteomes" id="UP000037035">
    <property type="component" value="Unassembled WGS sequence"/>
</dbReference>
<keyword evidence="2" id="KW-0812">Transmembrane</keyword>
<evidence type="ECO:0000313" key="3">
    <source>
        <dbReference type="EMBL" id="KNZ62680.1"/>
    </source>
</evidence>
<feature type="compositionally biased region" description="Polar residues" evidence="1">
    <location>
        <begin position="1"/>
        <end position="10"/>
    </location>
</feature>
<evidence type="ECO:0000313" key="4">
    <source>
        <dbReference type="Proteomes" id="UP000037035"/>
    </source>
</evidence>